<keyword evidence="4 5" id="KW-0648">Protein biosynthesis</keyword>
<dbReference type="EMBL" id="VUNB01000001">
    <property type="protein sequence ID" value="MST68273.1"/>
    <property type="molecule type" value="Genomic_DNA"/>
</dbReference>
<dbReference type="PANTHER" id="PTHR20982:SF3">
    <property type="entry name" value="MITOCHONDRIAL RIBOSOME RECYCLING FACTOR PSEUDO 1"/>
    <property type="match status" value="1"/>
</dbReference>
<evidence type="ECO:0000256" key="4">
    <source>
        <dbReference type="ARBA" id="ARBA00022917"/>
    </source>
</evidence>
<comment type="similarity">
    <text evidence="2 5">Belongs to the RRF family.</text>
</comment>
<accession>A0A6A8M612</accession>
<dbReference type="Gene3D" id="3.30.1360.40">
    <property type="match status" value="1"/>
</dbReference>
<dbReference type="RefSeq" id="WP_154571741.1">
    <property type="nucleotide sequence ID" value="NZ_DBEZJY010000020.1"/>
</dbReference>
<dbReference type="AlphaFoldDB" id="A0A6A8M612"/>
<dbReference type="HAMAP" id="MF_00040">
    <property type="entry name" value="RRF"/>
    <property type="match status" value="1"/>
</dbReference>
<protein>
    <recommendedName>
        <fullName evidence="5">Ribosome-recycling factor</fullName>
        <shortName evidence="5">RRF</shortName>
    </recommendedName>
    <alternativeName>
        <fullName evidence="5">Ribosome-releasing factor</fullName>
    </alternativeName>
</protein>
<name>A0A6A8M612_9FIRM</name>
<dbReference type="Pfam" id="PF01765">
    <property type="entry name" value="RRF"/>
    <property type="match status" value="1"/>
</dbReference>
<evidence type="ECO:0000256" key="5">
    <source>
        <dbReference type="HAMAP-Rule" id="MF_00040"/>
    </source>
</evidence>
<dbReference type="InterPro" id="IPR036191">
    <property type="entry name" value="RRF_sf"/>
</dbReference>
<dbReference type="InterPro" id="IPR023584">
    <property type="entry name" value="Ribosome_recyc_fac_dom"/>
</dbReference>
<dbReference type="PANTHER" id="PTHR20982">
    <property type="entry name" value="RIBOSOME RECYCLING FACTOR"/>
    <property type="match status" value="1"/>
</dbReference>
<proteinExistence type="inferred from homology"/>
<evidence type="ECO:0000256" key="1">
    <source>
        <dbReference type="ARBA" id="ARBA00004496"/>
    </source>
</evidence>
<comment type="subcellular location">
    <subcellularLocation>
        <location evidence="1 5">Cytoplasm</location>
    </subcellularLocation>
</comment>
<dbReference type="FunFam" id="3.30.1360.40:FF:000001">
    <property type="entry name" value="Ribosome-recycling factor"/>
    <property type="match status" value="1"/>
</dbReference>
<evidence type="ECO:0000256" key="2">
    <source>
        <dbReference type="ARBA" id="ARBA00005912"/>
    </source>
</evidence>
<dbReference type="SUPFAM" id="SSF55194">
    <property type="entry name" value="Ribosome recycling factor, RRF"/>
    <property type="match status" value="1"/>
</dbReference>
<dbReference type="GO" id="GO:0006415">
    <property type="term" value="P:translational termination"/>
    <property type="evidence" value="ECO:0007669"/>
    <property type="project" value="UniProtKB-UniRule"/>
</dbReference>
<dbReference type="GO" id="GO:0005737">
    <property type="term" value="C:cytoplasm"/>
    <property type="evidence" value="ECO:0007669"/>
    <property type="project" value="UniProtKB-SubCell"/>
</dbReference>
<gene>
    <name evidence="5" type="primary">frr</name>
    <name evidence="7" type="ORF">FYJ66_01440</name>
</gene>
<dbReference type="NCBIfam" id="TIGR00496">
    <property type="entry name" value="frr"/>
    <property type="match status" value="1"/>
</dbReference>
<comment type="caution">
    <text evidence="7">The sequence shown here is derived from an EMBL/GenBank/DDBJ whole genome shotgun (WGS) entry which is preliminary data.</text>
</comment>
<reference evidence="7" key="1">
    <citation type="submission" date="2019-09" db="EMBL/GenBank/DDBJ databases">
        <title>In-depth cultivation of the pig gut microbiome towards novel bacterial diversity and tailored functional studies.</title>
        <authorList>
            <person name="Wylensek D."/>
            <person name="Hitch T.C.A."/>
            <person name="Clavel T."/>
        </authorList>
    </citation>
    <scope>NUCLEOTIDE SEQUENCE</scope>
    <source>
        <strain evidence="7">RF-744-FAT-WT-3</strain>
    </source>
</reference>
<dbReference type="Gene3D" id="1.10.132.20">
    <property type="entry name" value="Ribosome-recycling factor"/>
    <property type="match status" value="1"/>
</dbReference>
<sequence>MSGKKTLEEKIQATKDNLKENLNTIRAGRANPALLDKVMVDYYGSPTPIKALANVSVPDPRTLLVTPFDPKSLSNIEKGINEANIGINPSNDGKVIRLVVPTLTEERRKELTKSVKKYGEEAKVAIRNVRREVNESLKKQQKDGELTEDDVKAALNDTQKVIDKAIKDIDEMVAAKDKEVMAV</sequence>
<evidence type="ECO:0000259" key="6">
    <source>
        <dbReference type="Pfam" id="PF01765"/>
    </source>
</evidence>
<evidence type="ECO:0000313" key="7">
    <source>
        <dbReference type="EMBL" id="MST68273.1"/>
    </source>
</evidence>
<feature type="domain" description="Ribosome recycling factor" evidence="6">
    <location>
        <begin position="18"/>
        <end position="181"/>
    </location>
</feature>
<organism evidence="7">
    <name type="scientific">Baileyella intestinalis</name>
    <dbReference type="NCBI Taxonomy" id="2606709"/>
    <lineage>
        <taxon>Bacteria</taxon>
        <taxon>Bacillati</taxon>
        <taxon>Bacillota</taxon>
        <taxon>Clostridia</taxon>
        <taxon>Peptostreptococcales</taxon>
        <taxon>Anaerovoracaceae</taxon>
        <taxon>Baileyella</taxon>
    </lineage>
</organism>
<comment type="function">
    <text evidence="5">Responsible for the release of ribosomes from messenger RNA at the termination of protein biosynthesis. May increase the efficiency of translation by recycling ribosomes from one round of translation to another.</text>
</comment>
<dbReference type="InterPro" id="IPR002661">
    <property type="entry name" value="Ribosome_recyc_fac"/>
</dbReference>
<dbReference type="CDD" id="cd00520">
    <property type="entry name" value="RRF"/>
    <property type="match status" value="1"/>
</dbReference>
<dbReference type="GO" id="GO:0043023">
    <property type="term" value="F:ribosomal large subunit binding"/>
    <property type="evidence" value="ECO:0007669"/>
    <property type="project" value="TreeGrafter"/>
</dbReference>
<evidence type="ECO:0000256" key="3">
    <source>
        <dbReference type="ARBA" id="ARBA00022490"/>
    </source>
</evidence>
<dbReference type="FunFam" id="1.10.132.20:FF:000001">
    <property type="entry name" value="Ribosome-recycling factor"/>
    <property type="match status" value="1"/>
</dbReference>
<keyword evidence="3 5" id="KW-0963">Cytoplasm</keyword>